<dbReference type="EMBL" id="GL876967">
    <property type="protein sequence ID" value="KLU83167.1"/>
    <property type="molecule type" value="Genomic_DNA"/>
</dbReference>
<evidence type="ECO:0000256" key="2">
    <source>
        <dbReference type="ARBA" id="ARBA00023043"/>
    </source>
</evidence>
<evidence type="ECO:0000256" key="1">
    <source>
        <dbReference type="ARBA" id="ARBA00022737"/>
    </source>
</evidence>
<reference evidence="4" key="2">
    <citation type="submission" date="2010-05" db="EMBL/GenBank/DDBJ databases">
        <title>The Genome Sequence of Magnaporthe poae strain ATCC 64411.</title>
        <authorList>
            <consortium name="The Broad Institute Genome Sequencing Platform"/>
            <consortium name="Broad Institute Genome Sequencing Center for Infectious Disease"/>
            <person name="Ma L.-J."/>
            <person name="Dead R."/>
            <person name="Young S."/>
            <person name="Zeng Q."/>
            <person name="Koehrsen M."/>
            <person name="Alvarado L."/>
            <person name="Berlin A."/>
            <person name="Chapman S.B."/>
            <person name="Chen Z."/>
            <person name="Freedman E."/>
            <person name="Gellesch M."/>
            <person name="Goldberg J."/>
            <person name="Griggs A."/>
            <person name="Gujja S."/>
            <person name="Heilman E.R."/>
            <person name="Heiman D."/>
            <person name="Hepburn T."/>
            <person name="Howarth C."/>
            <person name="Jen D."/>
            <person name="Larson L."/>
            <person name="Mehta T."/>
            <person name="Neiman D."/>
            <person name="Pearson M."/>
            <person name="Roberts A."/>
            <person name="Saif S."/>
            <person name="Shea T."/>
            <person name="Shenoy N."/>
            <person name="Sisk P."/>
            <person name="Stolte C."/>
            <person name="Sykes S."/>
            <person name="Walk T."/>
            <person name="White J."/>
            <person name="Yandava C."/>
            <person name="Haas B."/>
            <person name="Nusbaum C."/>
            <person name="Birren B."/>
        </authorList>
    </citation>
    <scope>NUCLEOTIDE SEQUENCE</scope>
    <source>
        <strain evidence="4">ATCC 64411</strain>
    </source>
</reference>
<dbReference type="eggNOG" id="KOG1082">
    <property type="taxonomic scope" value="Eukaryota"/>
</dbReference>
<dbReference type="OrthoDB" id="366390at2759"/>
<feature type="repeat" description="ANK" evidence="3">
    <location>
        <begin position="509"/>
        <end position="547"/>
    </location>
</feature>
<evidence type="ECO:0000313" key="6">
    <source>
        <dbReference type="Proteomes" id="UP000011715"/>
    </source>
</evidence>
<keyword evidence="1" id="KW-0677">Repeat</keyword>
<sequence length="579" mass="63915">MFTTCPASLASLRPTARDPDLGLPQSKMDDAILQARHRLGVIHDHLVDRRDEAAKAFYAAAASGDIDTLKAVLVRNPGIDIEGICDGYGARDGLGYETALNAAVRAGHVDVVSLLLNLGASPNADLGARCDAQPVLHTLLRARPPRIDMVRLLLDSGANPNGRAFWADRTMLEAGDDRCFGADICSHEALFDFPSYPAPFDQVYFDVLDLLIAYGFDIHALPDHLDSPYRHYNNFPPLGLTGQPEHRYFSVLMAGVGVEYLKEAISRGAAVPEKELFRAAARAKNPELIRYLVLDLGFRGFNIEMLAQISTWPCFGDRCVGPRRYIDNWLPSINLLLETLPDHRRQELPIVLCAAIQKNNIDCVRFWLDHGVDVNGIGRRGIPPLLEAASVRAFRDVFELLLERGADVNARVVGGRFDGGHKYGGDTGGYNAFHFLLCEVNNCPPPAVLGLLFNADLDPDARNDQGDTPLLVAARQLAALKFRCYHPFLKERMCAFVDMVKNINAVDRHGRTALHLLAYMAVLNQPSLDVFAKVLIQAGIDTTLKDKSGHTAGDLFRQEQGDDCLQGWIEECRQAREDT</sequence>
<dbReference type="SUPFAM" id="SSF48403">
    <property type="entry name" value="Ankyrin repeat"/>
    <property type="match status" value="1"/>
</dbReference>
<dbReference type="SMART" id="SM00248">
    <property type="entry name" value="ANK"/>
    <property type="match status" value="7"/>
</dbReference>
<dbReference type="Pfam" id="PF12796">
    <property type="entry name" value="Ank_2"/>
    <property type="match status" value="2"/>
</dbReference>
<evidence type="ECO:0000313" key="4">
    <source>
        <dbReference type="EMBL" id="KLU83167.1"/>
    </source>
</evidence>
<keyword evidence="6" id="KW-1185">Reference proteome</keyword>
<accession>A0A0C4DQT5</accession>
<dbReference type="AlphaFoldDB" id="A0A0C4DQT5"/>
<dbReference type="Gene3D" id="1.25.40.20">
    <property type="entry name" value="Ankyrin repeat-containing domain"/>
    <property type="match status" value="3"/>
</dbReference>
<dbReference type="PANTHER" id="PTHR24198:SF165">
    <property type="entry name" value="ANKYRIN REPEAT-CONTAINING PROTEIN-RELATED"/>
    <property type="match status" value="1"/>
</dbReference>
<reference evidence="5" key="4">
    <citation type="journal article" date="2015" name="G3 (Bethesda)">
        <title>Genome sequences of three phytopathogenic species of the Magnaporthaceae family of fungi.</title>
        <authorList>
            <person name="Okagaki L.H."/>
            <person name="Nunes C.C."/>
            <person name="Sailsbery J."/>
            <person name="Clay B."/>
            <person name="Brown D."/>
            <person name="John T."/>
            <person name="Oh Y."/>
            <person name="Young N."/>
            <person name="Fitzgerald M."/>
            <person name="Haas B.J."/>
            <person name="Zeng Q."/>
            <person name="Young S."/>
            <person name="Adiconis X."/>
            <person name="Fan L."/>
            <person name="Levin J.Z."/>
            <person name="Mitchell T.K."/>
            <person name="Okubara P.A."/>
            <person name="Farman M.L."/>
            <person name="Kohn L.M."/>
            <person name="Birren B."/>
            <person name="Ma L.-J."/>
            <person name="Dean R.A."/>
        </authorList>
    </citation>
    <scope>NUCLEOTIDE SEQUENCE</scope>
    <source>
        <strain evidence="5">ATCC 64411 / 73-15</strain>
    </source>
</reference>
<dbReference type="EMBL" id="ADBL01000569">
    <property type="status" value="NOT_ANNOTATED_CDS"/>
    <property type="molecule type" value="Genomic_DNA"/>
</dbReference>
<evidence type="ECO:0000256" key="3">
    <source>
        <dbReference type="PROSITE-ProRule" id="PRU00023"/>
    </source>
</evidence>
<name>A0A0C4DQT5_MAGP6</name>
<dbReference type="InterPro" id="IPR036770">
    <property type="entry name" value="Ankyrin_rpt-contain_sf"/>
</dbReference>
<dbReference type="PRINTS" id="PR01415">
    <property type="entry name" value="ANKYRIN"/>
</dbReference>
<gene>
    <name evidence="4" type="ORF">MAPG_02232</name>
</gene>
<keyword evidence="2 3" id="KW-0040">ANK repeat</keyword>
<organism evidence="5 6">
    <name type="scientific">Magnaporthiopsis poae (strain ATCC 64411 / 73-15)</name>
    <name type="common">Kentucky bluegrass fungus</name>
    <name type="synonym">Magnaporthe poae</name>
    <dbReference type="NCBI Taxonomy" id="644358"/>
    <lineage>
        <taxon>Eukaryota</taxon>
        <taxon>Fungi</taxon>
        <taxon>Dikarya</taxon>
        <taxon>Ascomycota</taxon>
        <taxon>Pezizomycotina</taxon>
        <taxon>Sordariomycetes</taxon>
        <taxon>Sordariomycetidae</taxon>
        <taxon>Magnaporthales</taxon>
        <taxon>Magnaporthaceae</taxon>
        <taxon>Magnaporthiopsis</taxon>
    </lineage>
</organism>
<evidence type="ECO:0008006" key="7">
    <source>
        <dbReference type="Google" id="ProtNLM"/>
    </source>
</evidence>
<feature type="repeat" description="ANK" evidence="3">
    <location>
        <begin position="380"/>
        <end position="413"/>
    </location>
</feature>
<reference evidence="6" key="1">
    <citation type="submission" date="2010-05" db="EMBL/GenBank/DDBJ databases">
        <title>The genome sequence of Magnaporthe poae strain ATCC 64411.</title>
        <authorList>
            <person name="Ma L.-J."/>
            <person name="Dead R."/>
            <person name="Young S."/>
            <person name="Zeng Q."/>
            <person name="Koehrsen M."/>
            <person name="Alvarado L."/>
            <person name="Berlin A."/>
            <person name="Chapman S.B."/>
            <person name="Chen Z."/>
            <person name="Freedman E."/>
            <person name="Gellesch M."/>
            <person name="Goldberg J."/>
            <person name="Griggs A."/>
            <person name="Gujja S."/>
            <person name="Heilman E.R."/>
            <person name="Heiman D."/>
            <person name="Hepburn T."/>
            <person name="Howarth C."/>
            <person name="Jen D."/>
            <person name="Larson L."/>
            <person name="Mehta T."/>
            <person name="Neiman D."/>
            <person name="Pearson M."/>
            <person name="Roberts A."/>
            <person name="Saif S."/>
            <person name="Shea T."/>
            <person name="Shenoy N."/>
            <person name="Sisk P."/>
            <person name="Stolte C."/>
            <person name="Sykes S."/>
            <person name="Walk T."/>
            <person name="White J."/>
            <person name="Yandava C."/>
            <person name="Haas B."/>
            <person name="Nusbaum C."/>
            <person name="Birren B."/>
        </authorList>
    </citation>
    <scope>NUCLEOTIDE SEQUENCE [LARGE SCALE GENOMIC DNA]</scope>
    <source>
        <strain evidence="6">ATCC 64411 / 73-15</strain>
    </source>
</reference>
<dbReference type="Proteomes" id="UP000011715">
    <property type="component" value="Unassembled WGS sequence"/>
</dbReference>
<reference evidence="5" key="5">
    <citation type="submission" date="2015-06" db="UniProtKB">
        <authorList>
            <consortium name="EnsemblFungi"/>
        </authorList>
    </citation>
    <scope>IDENTIFICATION</scope>
    <source>
        <strain evidence="5">ATCC 64411</strain>
    </source>
</reference>
<dbReference type="InterPro" id="IPR002110">
    <property type="entry name" value="Ankyrin_rpt"/>
</dbReference>
<dbReference type="STRING" id="644358.A0A0C4DQT5"/>
<feature type="repeat" description="ANK" evidence="3">
    <location>
        <begin position="95"/>
        <end position="127"/>
    </location>
</feature>
<dbReference type="PANTHER" id="PTHR24198">
    <property type="entry name" value="ANKYRIN REPEAT AND PROTEIN KINASE DOMAIN-CONTAINING PROTEIN"/>
    <property type="match status" value="1"/>
</dbReference>
<protein>
    <recommendedName>
        <fullName evidence="7">Ankyrin repeat protein</fullName>
    </recommendedName>
</protein>
<dbReference type="PROSITE" id="PS50088">
    <property type="entry name" value="ANK_REPEAT"/>
    <property type="match status" value="3"/>
</dbReference>
<evidence type="ECO:0000313" key="5">
    <source>
        <dbReference type="EnsemblFungi" id="MAPG_02232T0"/>
    </source>
</evidence>
<reference evidence="4" key="3">
    <citation type="submission" date="2011-03" db="EMBL/GenBank/DDBJ databases">
        <title>Annotation of Magnaporthe poae ATCC 64411.</title>
        <authorList>
            <person name="Ma L.-J."/>
            <person name="Dead R."/>
            <person name="Young S.K."/>
            <person name="Zeng Q."/>
            <person name="Gargeya S."/>
            <person name="Fitzgerald M."/>
            <person name="Haas B."/>
            <person name="Abouelleil A."/>
            <person name="Alvarado L."/>
            <person name="Arachchi H.M."/>
            <person name="Berlin A."/>
            <person name="Brown A."/>
            <person name="Chapman S.B."/>
            <person name="Chen Z."/>
            <person name="Dunbar C."/>
            <person name="Freedman E."/>
            <person name="Gearin G."/>
            <person name="Gellesch M."/>
            <person name="Goldberg J."/>
            <person name="Griggs A."/>
            <person name="Gujja S."/>
            <person name="Heiman D."/>
            <person name="Howarth C."/>
            <person name="Larson L."/>
            <person name="Lui A."/>
            <person name="MacDonald P.J.P."/>
            <person name="Mehta T."/>
            <person name="Montmayeur A."/>
            <person name="Murphy C."/>
            <person name="Neiman D."/>
            <person name="Pearson M."/>
            <person name="Priest M."/>
            <person name="Roberts A."/>
            <person name="Saif S."/>
            <person name="Shea T."/>
            <person name="Shenoy N."/>
            <person name="Sisk P."/>
            <person name="Stolte C."/>
            <person name="Sykes S."/>
            <person name="Yandava C."/>
            <person name="Wortman J."/>
            <person name="Nusbaum C."/>
            <person name="Birren B."/>
        </authorList>
    </citation>
    <scope>NUCLEOTIDE SEQUENCE</scope>
    <source>
        <strain evidence="4">ATCC 64411</strain>
    </source>
</reference>
<dbReference type="EnsemblFungi" id="MAPG_02232T0">
    <property type="protein sequence ID" value="MAPG_02232T0"/>
    <property type="gene ID" value="MAPG_02232"/>
</dbReference>
<dbReference type="VEuPathDB" id="FungiDB:MAPG_02232"/>
<dbReference type="PROSITE" id="PS50297">
    <property type="entry name" value="ANK_REP_REGION"/>
    <property type="match status" value="2"/>
</dbReference>
<proteinExistence type="predicted"/>